<reference evidence="2" key="1">
    <citation type="submission" date="2020-11" db="EMBL/GenBank/DDBJ databases">
        <authorList>
            <consortium name="DOE Joint Genome Institute"/>
            <person name="Ahrendt S."/>
            <person name="Riley R."/>
            <person name="Andreopoulos W."/>
            <person name="Labutti K."/>
            <person name="Pangilinan J."/>
            <person name="Ruiz-Duenas F.J."/>
            <person name="Barrasa J.M."/>
            <person name="Sanchez-Garcia M."/>
            <person name="Camarero S."/>
            <person name="Miyauchi S."/>
            <person name="Serrano A."/>
            <person name="Linde D."/>
            <person name="Babiker R."/>
            <person name="Drula E."/>
            <person name="Ayuso-Fernandez I."/>
            <person name="Pacheco R."/>
            <person name="Padilla G."/>
            <person name="Ferreira P."/>
            <person name="Barriuso J."/>
            <person name="Kellner H."/>
            <person name="Castanera R."/>
            <person name="Alfaro M."/>
            <person name="Ramirez L."/>
            <person name="Pisabarro A.G."/>
            <person name="Kuo A."/>
            <person name="Tritt A."/>
            <person name="Lipzen A."/>
            <person name="He G."/>
            <person name="Yan M."/>
            <person name="Ng V."/>
            <person name="Cullen D."/>
            <person name="Martin F."/>
            <person name="Rosso M.-N."/>
            <person name="Henrissat B."/>
            <person name="Hibbett D."/>
            <person name="Martinez A.T."/>
            <person name="Grigoriev I.V."/>
        </authorList>
    </citation>
    <scope>NUCLEOTIDE SEQUENCE</scope>
    <source>
        <strain evidence="2">CIRM-BRFM 674</strain>
    </source>
</reference>
<keyword evidence="3" id="KW-1185">Reference proteome</keyword>
<dbReference type="Proteomes" id="UP000807469">
    <property type="component" value="Unassembled WGS sequence"/>
</dbReference>
<accession>A0A9P5YMJ1</accession>
<comment type="caution">
    <text evidence="2">The sequence shown here is derived from an EMBL/GenBank/DDBJ whole genome shotgun (WGS) entry which is preliminary data.</text>
</comment>
<evidence type="ECO:0000313" key="2">
    <source>
        <dbReference type="EMBL" id="KAF9472054.1"/>
    </source>
</evidence>
<evidence type="ECO:0000256" key="1">
    <source>
        <dbReference type="SAM" id="MobiDB-lite"/>
    </source>
</evidence>
<feature type="region of interest" description="Disordered" evidence="1">
    <location>
        <begin position="78"/>
        <end position="121"/>
    </location>
</feature>
<proteinExistence type="predicted"/>
<protein>
    <submittedName>
        <fullName evidence="2">Uncharacterized protein</fullName>
    </submittedName>
</protein>
<organism evidence="2 3">
    <name type="scientific">Pholiota conissans</name>
    <dbReference type="NCBI Taxonomy" id="109636"/>
    <lineage>
        <taxon>Eukaryota</taxon>
        <taxon>Fungi</taxon>
        <taxon>Dikarya</taxon>
        <taxon>Basidiomycota</taxon>
        <taxon>Agaricomycotina</taxon>
        <taxon>Agaricomycetes</taxon>
        <taxon>Agaricomycetidae</taxon>
        <taxon>Agaricales</taxon>
        <taxon>Agaricineae</taxon>
        <taxon>Strophariaceae</taxon>
        <taxon>Pholiota</taxon>
    </lineage>
</organism>
<feature type="compositionally biased region" description="Polar residues" evidence="1">
    <location>
        <begin position="103"/>
        <end position="120"/>
    </location>
</feature>
<evidence type="ECO:0000313" key="3">
    <source>
        <dbReference type="Proteomes" id="UP000807469"/>
    </source>
</evidence>
<sequence>MPPKISPLLTKRKNKPHRRVIKESDVEAAHIVTVRKVNVTKRNGQIVQERQKFPLFGPYAFSNTEVTSNDERSFIPAVNHTNNEVTDSGGDWYADRDDAGPSVNGSSTDQPPADKSSTPKTQKDYILQHYSAERLCQPKCPLVQRATLVHWPYGSAKTASLQVLDAGNVCVMPTKKALYIEFNDGPAALFVNIIYGIPCTA</sequence>
<dbReference type="EMBL" id="MU155585">
    <property type="protein sequence ID" value="KAF9472054.1"/>
    <property type="molecule type" value="Genomic_DNA"/>
</dbReference>
<gene>
    <name evidence="2" type="ORF">BDN70DRAFT_900848</name>
</gene>
<name>A0A9P5YMJ1_9AGAR</name>
<dbReference type="AlphaFoldDB" id="A0A9P5YMJ1"/>